<organism evidence="7">
    <name type="scientific">Hymenolepis diminuta</name>
    <name type="common">Rat tapeworm</name>
    <dbReference type="NCBI Taxonomy" id="6216"/>
    <lineage>
        <taxon>Eukaryota</taxon>
        <taxon>Metazoa</taxon>
        <taxon>Spiralia</taxon>
        <taxon>Lophotrochozoa</taxon>
        <taxon>Platyhelminthes</taxon>
        <taxon>Cestoda</taxon>
        <taxon>Eucestoda</taxon>
        <taxon>Cyclophyllidea</taxon>
        <taxon>Hymenolepididae</taxon>
        <taxon>Hymenolepis</taxon>
    </lineage>
</organism>
<feature type="compositionally biased region" description="Polar residues" evidence="2">
    <location>
        <begin position="222"/>
        <end position="239"/>
    </location>
</feature>
<feature type="domain" description="V-SNARE coiled-coil homology" evidence="4">
    <location>
        <begin position="33"/>
        <end position="93"/>
    </location>
</feature>
<reference evidence="7" key="1">
    <citation type="submission" date="2017-02" db="UniProtKB">
        <authorList>
            <consortium name="WormBaseParasite"/>
        </authorList>
    </citation>
    <scope>IDENTIFICATION</scope>
</reference>
<reference evidence="5 6" key="2">
    <citation type="submission" date="2018-11" db="EMBL/GenBank/DDBJ databases">
        <authorList>
            <consortium name="Pathogen Informatics"/>
        </authorList>
    </citation>
    <scope>NUCLEOTIDE SEQUENCE [LARGE SCALE GENOMIC DNA]</scope>
</reference>
<dbReference type="PROSITE" id="PS50892">
    <property type="entry name" value="V_SNARE"/>
    <property type="match status" value="1"/>
</dbReference>
<dbReference type="CDD" id="cd15870">
    <property type="entry name" value="R-SNARE_VAMP2"/>
    <property type="match status" value="1"/>
</dbReference>
<dbReference type="InterPro" id="IPR001388">
    <property type="entry name" value="Synaptobrevin-like"/>
</dbReference>
<dbReference type="PROSITE" id="PS00417">
    <property type="entry name" value="SYNAPTOBREVIN"/>
    <property type="match status" value="1"/>
</dbReference>
<dbReference type="SUPFAM" id="SSF58038">
    <property type="entry name" value="SNARE fusion complex"/>
    <property type="match status" value="1"/>
</dbReference>
<feature type="region of interest" description="Disordered" evidence="2">
    <location>
        <begin position="1"/>
        <end position="30"/>
    </location>
</feature>
<gene>
    <name evidence="5" type="ORF">HDID_LOCUS1241</name>
</gene>
<sequence>YRSNNERTGDQPKEGQPQQPATEKKSEKTINKRLQRTQAQVNEVVDIMRVNIEKVLERDKNLSQLDDRADALQAGASQFEASAGKLKRKFWWRNCKVSQLARARFFIILSPSFIRHILLLLVLCGILAVIAIVIIVAVTSERRETGSVNVSGPINSTSLSPNLSSIEEDGEESQEGPQQHLFNLDSGESPDETQHKEELVHGGSRTNRVFPHGEEAIPSFPSAPTHQKPQPTAAVTFSPLTKLHLSPEIQEEGNLEENSLTIP</sequence>
<dbReference type="WBParaSite" id="HDID_0000124001-mRNA-1">
    <property type="protein sequence ID" value="HDID_0000124001-mRNA-1"/>
    <property type="gene ID" value="HDID_0000124001"/>
</dbReference>
<keyword evidence="3" id="KW-0472">Membrane</keyword>
<dbReference type="Pfam" id="PF00957">
    <property type="entry name" value="Synaptobrevin"/>
    <property type="match status" value="1"/>
</dbReference>
<keyword evidence="3" id="KW-1133">Transmembrane helix</keyword>
<accession>A0A0R3SA81</accession>
<dbReference type="OrthoDB" id="10042941at2759"/>
<dbReference type="Proteomes" id="UP000274504">
    <property type="component" value="Unassembled WGS sequence"/>
</dbReference>
<keyword evidence="3" id="KW-0812">Transmembrane</keyword>
<evidence type="ECO:0000313" key="6">
    <source>
        <dbReference type="Proteomes" id="UP000274504"/>
    </source>
</evidence>
<dbReference type="GO" id="GO:0016192">
    <property type="term" value="P:vesicle-mediated transport"/>
    <property type="evidence" value="ECO:0007669"/>
    <property type="project" value="InterPro"/>
</dbReference>
<protein>
    <submittedName>
        <fullName evidence="7">V-SNARE coiled-coil homology domain-containing protein</fullName>
    </submittedName>
</protein>
<dbReference type="STRING" id="6216.A0A0R3SA81"/>
<evidence type="ECO:0000313" key="5">
    <source>
        <dbReference type="EMBL" id="VDL18702.1"/>
    </source>
</evidence>
<evidence type="ECO:0000256" key="1">
    <source>
        <dbReference type="PROSITE-ProRule" id="PRU00290"/>
    </source>
</evidence>
<feature type="region of interest" description="Disordered" evidence="2">
    <location>
        <begin position="159"/>
        <end position="263"/>
    </location>
</feature>
<dbReference type="InterPro" id="IPR016444">
    <property type="entry name" value="Synaptobrevin/VAMP"/>
</dbReference>
<dbReference type="PANTHER" id="PTHR45701">
    <property type="entry name" value="SYNAPTOBREVIN FAMILY MEMBER"/>
    <property type="match status" value="1"/>
</dbReference>
<evidence type="ECO:0000256" key="3">
    <source>
        <dbReference type="SAM" id="Phobius"/>
    </source>
</evidence>
<proteinExistence type="predicted"/>
<dbReference type="EMBL" id="UYSG01000218">
    <property type="protein sequence ID" value="VDL18702.1"/>
    <property type="molecule type" value="Genomic_DNA"/>
</dbReference>
<dbReference type="InterPro" id="IPR042855">
    <property type="entry name" value="V_SNARE_CC"/>
</dbReference>
<dbReference type="AlphaFoldDB" id="A0A0R3SA81"/>
<evidence type="ECO:0000256" key="2">
    <source>
        <dbReference type="SAM" id="MobiDB-lite"/>
    </source>
</evidence>
<name>A0A0R3SA81_HYMDI</name>
<dbReference type="Gene3D" id="1.20.5.110">
    <property type="match status" value="1"/>
</dbReference>
<keyword evidence="1" id="KW-0175">Coiled coil</keyword>
<dbReference type="PRINTS" id="PR00219">
    <property type="entry name" value="SYNAPTOBREVN"/>
</dbReference>
<evidence type="ECO:0000259" key="4">
    <source>
        <dbReference type="PROSITE" id="PS50892"/>
    </source>
</evidence>
<feature type="compositionally biased region" description="Basic and acidic residues" evidence="2">
    <location>
        <begin position="1"/>
        <end position="13"/>
    </location>
</feature>
<evidence type="ECO:0000313" key="7">
    <source>
        <dbReference type="WBParaSite" id="HDID_0000124001-mRNA-1"/>
    </source>
</evidence>
<feature type="transmembrane region" description="Helical" evidence="3">
    <location>
        <begin position="117"/>
        <end position="138"/>
    </location>
</feature>
<dbReference type="GO" id="GO:0016020">
    <property type="term" value="C:membrane"/>
    <property type="evidence" value="ECO:0007669"/>
    <property type="project" value="InterPro"/>
</dbReference>